<name>B6K2I2_SCHJY</name>
<protein>
    <submittedName>
        <fullName evidence="4">Ribosomal protein subunit S14</fullName>
    </submittedName>
</protein>
<dbReference type="RefSeq" id="XP_002173656.2">
    <property type="nucleotide sequence ID" value="XM_002173620.2"/>
</dbReference>
<dbReference type="GO" id="GO:0005840">
    <property type="term" value="C:ribosome"/>
    <property type="evidence" value="ECO:0007669"/>
    <property type="project" value="UniProtKB-KW"/>
</dbReference>
<gene>
    <name evidence="5" type="primary">mrp2</name>
    <name evidence="4" type="ORF">SJAG_02452</name>
</gene>
<accession>B6K2I2</accession>
<dbReference type="GeneID" id="7049198"/>
<keyword evidence="2 4" id="KW-0689">Ribosomal protein</keyword>
<dbReference type="PANTHER" id="PTHR19836">
    <property type="entry name" value="30S RIBOSOMAL PROTEIN S14"/>
    <property type="match status" value="1"/>
</dbReference>
<dbReference type="GO" id="GO:0006412">
    <property type="term" value="P:translation"/>
    <property type="evidence" value="ECO:0007669"/>
    <property type="project" value="InterPro"/>
</dbReference>
<organism evidence="4 6">
    <name type="scientific">Schizosaccharomyces japonicus (strain yFS275 / FY16936)</name>
    <name type="common">Fission yeast</name>
    <dbReference type="NCBI Taxonomy" id="402676"/>
    <lineage>
        <taxon>Eukaryota</taxon>
        <taxon>Fungi</taxon>
        <taxon>Dikarya</taxon>
        <taxon>Ascomycota</taxon>
        <taxon>Taphrinomycotina</taxon>
        <taxon>Schizosaccharomycetes</taxon>
        <taxon>Schizosaccharomycetales</taxon>
        <taxon>Schizosaccharomycetaceae</taxon>
        <taxon>Schizosaccharomyces</taxon>
    </lineage>
</organism>
<dbReference type="Pfam" id="PF00253">
    <property type="entry name" value="Ribosomal_S14"/>
    <property type="match status" value="1"/>
</dbReference>
<keyword evidence="3" id="KW-0687">Ribonucleoprotein</keyword>
<dbReference type="InterPro" id="IPR001209">
    <property type="entry name" value="Ribosomal_uS14"/>
</dbReference>
<dbReference type="AlphaFoldDB" id="B6K2I2"/>
<evidence type="ECO:0000256" key="3">
    <source>
        <dbReference type="ARBA" id="ARBA00023274"/>
    </source>
</evidence>
<dbReference type="EMBL" id="KE651166">
    <property type="protein sequence ID" value="EEB07363.2"/>
    <property type="molecule type" value="Genomic_DNA"/>
</dbReference>
<dbReference type="VEuPathDB" id="FungiDB:SJAG_02452"/>
<dbReference type="PANTHER" id="PTHR19836:SF19">
    <property type="entry name" value="SMALL RIBOSOMAL SUBUNIT PROTEIN US14M"/>
    <property type="match status" value="1"/>
</dbReference>
<evidence type="ECO:0000313" key="6">
    <source>
        <dbReference type="Proteomes" id="UP000001744"/>
    </source>
</evidence>
<dbReference type="eggNOG" id="KOG1741">
    <property type="taxonomic scope" value="Eukaryota"/>
</dbReference>
<reference evidence="4 6" key="1">
    <citation type="journal article" date="2011" name="Science">
        <title>Comparative functional genomics of the fission yeasts.</title>
        <authorList>
            <person name="Rhind N."/>
            <person name="Chen Z."/>
            <person name="Yassour M."/>
            <person name="Thompson D.A."/>
            <person name="Haas B.J."/>
            <person name="Habib N."/>
            <person name="Wapinski I."/>
            <person name="Roy S."/>
            <person name="Lin M.F."/>
            <person name="Heiman D.I."/>
            <person name="Young S.K."/>
            <person name="Furuya K."/>
            <person name="Guo Y."/>
            <person name="Pidoux A."/>
            <person name="Chen H.M."/>
            <person name="Robbertse B."/>
            <person name="Goldberg J.M."/>
            <person name="Aoki K."/>
            <person name="Bayne E.H."/>
            <person name="Berlin A.M."/>
            <person name="Desjardins C.A."/>
            <person name="Dobbs E."/>
            <person name="Dukaj L."/>
            <person name="Fan L."/>
            <person name="FitzGerald M.G."/>
            <person name="French C."/>
            <person name="Gujja S."/>
            <person name="Hansen K."/>
            <person name="Keifenheim D."/>
            <person name="Levin J.Z."/>
            <person name="Mosher R.A."/>
            <person name="Mueller C.A."/>
            <person name="Pfiffner J."/>
            <person name="Priest M."/>
            <person name="Russ C."/>
            <person name="Smialowska A."/>
            <person name="Swoboda P."/>
            <person name="Sykes S.M."/>
            <person name="Vaughn M."/>
            <person name="Vengrova S."/>
            <person name="Yoder R."/>
            <person name="Zeng Q."/>
            <person name="Allshire R."/>
            <person name="Baulcombe D."/>
            <person name="Birren B.W."/>
            <person name="Brown W."/>
            <person name="Ekwall K."/>
            <person name="Kellis M."/>
            <person name="Leatherwood J."/>
            <person name="Levin H."/>
            <person name="Margalit H."/>
            <person name="Martienssen R."/>
            <person name="Nieduszynski C.A."/>
            <person name="Spatafora J.W."/>
            <person name="Friedman N."/>
            <person name="Dalgaard J.Z."/>
            <person name="Baumann P."/>
            <person name="Niki H."/>
            <person name="Regev A."/>
            <person name="Nusbaum C."/>
        </authorList>
    </citation>
    <scope>NUCLEOTIDE SEQUENCE [LARGE SCALE GENOMIC DNA]</scope>
    <source>
        <strain evidence="6">yFS275 / FY16936</strain>
    </source>
</reference>
<dbReference type="HOGENOM" id="CLU_139869_2_0_1"/>
<dbReference type="SUPFAM" id="SSF57716">
    <property type="entry name" value="Glucocorticoid receptor-like (DNA-binding domain)"/>
    <property type="match status" value="1"/>
</dbReference>
<dbReference type="OMA" id="FGLCRNQ"/>
<evidence type="ECO:0000313" key="4">
    <source>
        <dbReference type="EMBL" id="EEB07363.2"/>
    </source>
</evidence>
<dbReference type="GO" id="GO:1990904">
    <property type="term" value="C:ribonucleoprotein complex"/>
    <property type="evidence" value="ECO:0007669"/>
    <property type="project" value="UniProtKB-KW"/>
</dbReference>
<comment type="similarity">
    <text evidence="1">Belongs to the universal ribosomal protein uS14 family.</text>
</comment>
<dbReference type="GO" id="GO:0005737">
    <property type="term" value="C:cytoplasm"/>
    <property type="evidence" value="ECO:0007669"/>
    <property type="project" value="UniProtKB-ARBA"/>
</dbReference>
<dbReference type="JaponicusDB" id="SJAG_02452">
    <property type="gene designation" value="mrp2"/>
</dbReference>
<dbReference type="Gene3D" id="1.10.287.1480">
    <property type="match status" value="1"/>
</dbReference>
<dbReference type="FunFam" id="1.10.287.1480:FF:000001">
    <property type="entry name" value="30S ribosomal protein S14"/>
    <property type="match status" value="1"/>
</dbReference>
<evidence type="ECO:0000256" key="1">
    <source>
        <dbReference type="ARBA" id="ARBA00009083"/>
    </source>
</evidence>
<evidence type="ECO:0000313" key="5">
    <source>
        <dbReference type="JaponicusDB" id="SJAG_02452"/>
    </source>
</evidence>
<sequence>MIGLKRMPARSIRDFIRRKVFEKCEVEREALRYIMRNPEYPFEVRTLAKTKLEKLPTYAHPTGIHNRCLETGRGRGVFSAFKMARYPLRERILKNLVPGTKKASW</sequence>
<dbReference type="STRING" id="402676.B6K2I2"/>
<keyword evidence="6" id="KW-1185">Reference proteome</keyword>
<dbReference type="OrthoDB" id="413436at2759"/>
<dbReference type="Proteomes" id="UP000001744">
    <property type="component" value="Unassembled WGS sequence"/>
</dbReference>
<proteinExistence type="inferred from homology"/>
<evidence type="ECO:0000256" key="2">
    <source>
        <dbReference type="ARBA" id="ARBA00022980"/>
    </source>
</evidence>
<dbReference type="GO" id="GO:0003735">
    <property type="term" value="F:structural constituent of ribosome"/>
    <property type="evidence" value="ECO:0007669"/>
    <property type="project" value="InterPro"/>
</dbReference>